<evidence type="ECO:0000313" key="3">
    <source>
        <dbReference type="EMBL" id="KAK7256379.1"/>
    </source>
</evidence>
<evidence type="ECO:0000256" key="2">
    <source>
        <dbReference type="SAM" id="Phobius"/>
    </source>
</evidence>
<protein>
    <submittedName>
        <fullName evidence="3">Uncharacterized protein</fullName>
    </submittedName>
</protein>
<feature type="compositionally biased region" description="Polar residues" evidence="1">
    <location>
        <begin position="41"/>
        <end position="56"/>
    </location>
</feature>
<dbReference type="AlphaFoldDB" id="A0AAN9EF85"/>
<dbReference type="Proteomes" id="UP001372338">
    <property type="component" value="Unassembled WGS sequence"/>
</dbReference>
<keyword evidence="2" id="KW-0812">Transmembrane</keyword>
<dbReference type="EMBL" id="JAYWIO010000006">
    <property type="protein sequence ID" value="KAK7256379.1"/>
    <property type="molecule type" value="Genomic_DNA"/>
</dbReference>
<keyword evidence="2" id="KW-1133">Transmembrane helix</keyword>
<name>A0AAN9EF85_CROPI</name>
<organism evidence="3 4">
    <name type="scientific">Crotalaria pallida</name>
    <name type="common">Smooth rattlebox</name>
    <name type="synonym">Crotalaria striata</name>
    <dbReference type="NCBI Taxonomy" id="3830"/>
    <lineage>
        <taxon>Eukaryota</taxon>
        <taxon>Viridiplantae</taxon>
        <taxon>Streptophyta</taxon>
        <taxon>Embryophyta</taxon>
        <taxon>Tracheophyta</taxon>
        <taxon>Spermatophyta</taxon>
        <taxon>Magnoliopsida</taxon>
        <taxon>eudicotyledons</taxon>
        <taxon>Gunneridae</taxon>
        <taxon>Pentapetalae</taxon>
        <taxon>rosids</taxon>
        <taxon>fabids</taxon>
        <taxon>Fabales</taxon>
        <taxon>Fabaceae</taxon>
        <taxon>Papilionoideae</taxon>
        <taxon>50 kb inversion clade</taxon>
        <taxon>genistoids sensu lato</taxon>
        <taxon>core genistoids</taxon>
        <taxon>Crotalarieae</taxon>
        <taxon>Crotalaria</taxon>
    </lineage>
</organism>
<accession>A0AAN9EF85</accession>
<feature type="region of interest" description="Disordered" evidence="1">
    <location>
        <begin position="1"/>
        <end position="56"/>
    </location>
</feature>
<proteinExistence type="predicted"/>
<comment type="caution">
    <text evidence="3">The sequence shown here is derived from an EMBL/GenBank/DDBJ whole genome shotgun (WGS) entry which is preliminary data.</text>
</comment>
<feature type="compositionally biased region" description="Basic and acidic residues" evidence="1">
    <location>
        <begin position="12"/>
        <end position="29"/>
    </location>
</feature>
<reference evidence="3 4" key="1">
    <citation type="submission" date="2024-01" db="EMBL/GenBank/DDBJ databases">
        <title>The genomes of 5 underutilized Papilionoideae crops provide insights into root nodulation and disease resistanc.</title>
        <authorList>
            <person name="Yuan L."/>
        </authorList>
    </citation>
    <scope>NUCLEOTIDE SEQUENCE [LARGE SCALE GENOMIC DNA]</scope>
    <source>
        <strain evidence="3">ZHUSHIDOU_FW_LH</strain>
        <tissue evidence="3">Leaf</tissue>
    </source>
</reference>
<evidence type="ECO:0000256" key="1">
    <source>
        <dbReference type="SAM" id="MobiDB-lite"/>
    </source>
</evidence>
<gene>
    <name evidence="3" type="ORF">RIF29_29822</name>
</gene>
<sequence length="93" mass="10423">MNYIQPGPGNEHSGHNEKRNSSHSHHDSCPVHPRNRRQHQHSPPQNYSPPSKHSGVNVNVGLINSFLLTFSPLISLTALTFSNHHRSLTSHSH</sequence>
<evidence type="ECO:0000313" key="4">
    <source>
        <dbReference type="Proteomes" id="UP001372338"/>
    </source>
</evidence>
<feature type="transmembrane region" description="Helical" evidence="2">
    <location>
        <begin position="60"/>
        <end position="81"/>
    </location>
</feature>
<keyword evidence="4" id="KW-1185">Reference proteome</keyword>
<keyword evidence="2" id="KW-0472">Membrane</keyword>